<evidence type="ECO:0000256" key="6">
    <source>
        <dbReference type="ARBA" id="ARBA00025737"/>
    </source>
</evidence>
<dbReference type="STRING" id="1423719.FC66_GL000993"/>
<dbReference type="PANTHER" id="PTHR30521:SF0">
    <property type="entry name" value="DYP-TYPE PEROXIDASE FAMILY PROTEIN"/>
    <property type="match status" value="1"/>
</dbReference>
<dbReference type="InterPro" id="IPR006314">
    <property type="entry name" value="Dyp_peroxidase"/>
</dbReference>
<evidence type="ECO:0000259" key="7">
    <source>
        <dbReference type="Pfam" id="PF04261"/>
    </source>
</evidence>
<evidence type="ECO:0000256" key="2">
    <source>
        <dbReference type="ARBA" id="ARBA00022559"/>
    </source>
</evidence>
<dbReference type="PROSITE" id="PS51404">
    <property type="entry name" value="DYP_PEROXIDASE"/>
    <property type="match status" value="1"/>
</dbReference>
<protein>
    <submittedName>
        <fullName evidence="9">Iron-dependent peroxidase</fullName>
    </submittedName>
</protein>
<gene>
    <name evidence="9" type="ORF">FC66_GL000993</name>
</gene>
<dbReference type="GO" id="GO:0005829">
    <property type="term" value="C:cytosol"/>
    <property type="evidence" value="ECO:0007669"/>
    <property type="project" value="TreeGrafter"/>
</dbReference>
<dbReference type="InterPro" id="IPR048327">
    <property type="entry name" value="Dyp_perox_N"/>
</dbReference>
<dbReference type="InterPro" id="IPR011008">
    <property type="entry name" value="Dimeric_a/b-barrel"/>
</dbReference>
<evidence type="ECO:0000256" key="5">
    <source>
        <dbReference type="ARBA" id="ARBA00023004"/>
    </source>
</evidence>
<dbReference type="RefSeq" id="WP_057974053.1">
    <property type="nucleotide sequence ID" value="NZ_AZDI01000003.1"/>
</dbReference>
<dbReference type="Pfam" id="PF04261">
    <property type="entry name" value="Dyp_perox_N"/>
    <property type="match status" value="1"/>
</dbReference>
<accession>A0A0R1HI91</accession>
<evidence type="ECO:0000259" key="8">
    <source>
        <dbReference type="Pfam" id="PF20628"/>
    </source>
</evidence>
<dbReference type="PANTHER" id="PTHR30521">
    <property type="entry name" value="DEFERROCHELATASE/PEROXIDASE"/>
    <property type="match status" value="1"/>
</dbReference>
<dbReference type="GO" id="GO:0020037">
    <property type="term" value="F:heme binding"/>
    <property type="evidence" value="ECO:0007669"/>
    <property type="project" value="InterPro"/>
</dbReference>
<keyword evidence="5" id="KW-0408">Iron</keyword>
<name>A0A0R1HI91_9LACO</name>
<evidence type="ECO:0000256" key="3">
    <source>
        <dbReference type="ARBA" id="ARBA00022723"/>
    </source>
</evidence>
<keyword evidence="10" id="KW-1185">Reference proteome</keyword>
<evidence type="ECO:0000256" key="1">
    <source>
        <dbReference type="ARBA" id="ARBA00001970"/>
    </source>
</evidence>
<evidence type="ECO:0000313" key="9">
    <source>
        <dbReference type="EMBL" id="KRK46031.1"/>
    </source>
</evidence>
<organism evidence="9 10">
    <name type="scientific">Dellaglioa algida DSM 15638</name>
    <dbReference type="NCBI Taxonomy" id="1423719"/>
    <lineage>
        <taxon>Bacteria</taxon>
        <taxon>Bacillati</taxon>
        <taxon>Bacillota</taxon>
        <taxon>Bacilli</taxon>
        <taxon>Lactobacillales</taxon>
        <taxon>Lactobacillaceae</taxon>
        <taxon>Dellaglioa</taxon>
    </lineage>
</organism>
<dbReference type="SUPFAM" id="SSF54909">
    <property type="entry name" value="Dimeric alpha+beta barrel"/>
    <property type="match status" value="1"/>
</dbReference>
<dbReference type="Proteomes" id="UP000051450">
    <property type="component" value="Unassembled WGS sequence"/>
</dbReference>
<feature type="domain" description="Dyp-type peroxidase C-terminal" evidence="8">
    <location>
        <begin position="147"/>
        <end position="303"/>
    </location>
</feature>
<dbReference type="GO" id="GO:0004601">
    <property type="term" value="F:peroxidase activity"/>
    <property type="evidence" value="ECO:0007669"/>
    <property type="project" value="UniProtKB-KW"/>
</dbReference>
<feature type="domain" description="Dyp-type peroxidase N-terminal" evidence="7">
    <location>
        <begin position="12"/>
        <end position="142"/>
    </location>
</feature>
<dbReference type="OrthoDB" id="3251355at2"/>
<sequence length="314" mass="35494">MTVTEKLTQDVYKDVGENVNFTILNLNHKDQKAELAAVQELADRIPAIIRSMNVRYPKADLKVAFGFGSDAWDYLFPDAIKPMELIRFKEIVGPKYTAISTPGDLFFHVRAGESAVVYEVMAQFMLFIKDATTVEDETHGFRYFEGRAVIGFIDGTENPDVNEALDYAVIGDEDPEFTNGSYAFAQKYRHDMTAWNALKTEDQEKAIGRKKYSDLELADEEKLPNSHNVASQDMKDGIEHKIVRMNVPFSEPGKDITGTYFIGYARHFAVTNRMLINMFESKSDRLLDFSTAETGNLFFIPSTTTLESIVDNAL</sequence>
<reference evidence="9 10" key="1">
    <citation type="journal article" date="2015" name="Genome Announc.">
        <title>Expanding the biotechnology potential of lactobacilli through comparative genomics of 213 strains and associated genera.</title>
        <authorList>
            <person name="Sun Z."/>
            <person name="Harris H.M."/>
            <person name="McCann A."/>
            <person name="Guo C."/>
            <person name="Argimon S."/>
            <person name="Zhang W."/>
            <person name="Yang X."/>
            <person name="Jeffery I.B."/>
            <person name="Cooney J.C."/>
            <person name="Kagawa T.F."/>
            <person name="Liu W."/>
            <person name="Song Y."/>
            <person name="Salvetti E."/>
            <person name="Wrobel A."/>
            <person name="Rasinkangas P."/>
            <person name="Parkhill J."/>
            <person name="Rea M.C."/>
            <person name="O'Sullivan O."/>
            <person name="Ritari J."/>
            <person name="Douillard F.P."/>
            <person name="Paul Ross R."/>
            <person name="Yang R."/>
            <person name="Briner A.E."/>
            <person name="Felis G.E."/>
            <person name="de Vos W.M."/>
            <person name="Barrangou R."/>
            <person name="Klaenhammer T.R."/>
            <person name="Caufield P.W."/>
            <person name="Cui Y."/>
            <person name="Zhang H."/>
            <person name="O'Toole P.W."/>
        </authorList>
    </citation>
    <scope>NUCLEOTIDE SEQUENCE [LARGE SCALE GENOMIC DNA]</scope>
    <source>
        <strain evidence="9 10">DSM 15638</strain>
    </source>
</reference>
<evidence type="ECO:0000256" key="4">
    <source>
        <dbReference type="ARBA" id="ARBA00023002"/>
    </source>
</evidence>
<dbReference type="EMBL" id="AZDI01000003">
    <property type="protein sequence ID" value="KRK46031.1"/>
    <property type="molecule type" value="Genomic_DNA"/>
</dbReference>
<evidence type="ECO:0000313" key="10">
    <source>
        <dbReference type="Proteomes" id="UP000051450"/>
    </source>
</evidence>
<dbReference type="PATRIC" id="fig|1423719.4.peg.1010"/>
<comment type="cofactor">
    <cofactor evidence="1">
        <name>heme b</name>
        <dbReference type="ChEBI" id="CHEBI:60344"/>
    </cofactor>
</comment>
<keyword evidence="3" id="KW-0479">Metal-binding</keyword>
<comment type="caution">
    <text evidence="9">The sequence shown here is derived from an EMBL/GenBank/DDBJ whole genome shotgun (WGS) entry which is preliminary data.</text>
</comment>
<proteinExistence type="inferred from homology"/>
<dbReference type="NCBIfam" id="TIGR01413">
    <property type="entry name" value="Dyp_perox_fam"/>
    <property type="match status" value="1"/>
</dbReference>
<dbReference type="GO" id="GO:0046872">
    <property type="term" value="F:metal ion binding"/>
    <property type="evidence" value="ECO:0007669"/>
    <property type="project" value="UniProtKB-KW"/>
</dbReference>
<dbReference type="InterPro" id="IPR048328">
    <property type="entry name" value="Dyp_perox_C"/>
</dbReference>
<dbReference type="AlphaFoldDB" id="A0A0R1HI91"/>
<keyword evidence="2 9" id="KW-0575">Peroxidase</keyword>
<dbReference type="Pfam" id="PF20628">
    <property type="entry name" value="Dyp_perox_C"/>
    <property type="match status" value="1"/>
</dbReference>
<comment type="similarity">
    <text evidence="6">Belongs to the DyP-type peroxidase family.</text>
</comment>
<keyword evidence="4" id="KW-0560">Oxidoreductase</keyword>